<evidence type="ECO:0000256" key="2">
    <source>
        <dbReference type="ARBA" id="ARBA00022980"/>
    </source>
</evidence>
<reference evidence="5" key="1">
    <citation type="submission" date="2025-08" db="UniProtKB">
        <authorList>
            <consortium name="RefSeq"/>
        </authorList>
    </citation>
    <scope>IDENTIFICATION</scope>
    <source>
        <strain evidence="5">11010-0011.00</strain>
        <tissue evidence="5">Whole body</tissue>
    </source>
</reference>
<dbReference type="InterPro" id="IPR001648">
    <property type="entry name" value="Ribosomal_bS18"/>
</dbReference>
<name>A0A6J2T3V9_DROLE</name>
<dbReference type="RefSeq" id="XP_030370684.1">
    <property type="nucleotide sequence ID" value="XM_030514824.1"/>
</dbReference>
<dbReference type="GO" id="GO:0032543">
    <property type="term" value="P:mitochondrial translation"/>
    <property type="evidence" value="ECO:0007669"/>
    <property type="project" value="TreeGrafter"/>
</dbReference>
<evidence type="ECO:0000256" key="3">
    <source>
        <dbReference type="ARBA" id="ARBA00023274"/>
    </source>
</evidence>
<evidence type="ECO:0000313" key="4">
    <source>
        <dbReference type="Proteomes" id="UP000504634"/>
    </source>
</evidence>
<proteinExistence type="inferred from homology"/>
<dbReference type="Gene3D" id="4.10.640.10">
    <property type="entry name" value="Ribosomal protein S18"/>
    <property type="match status" value="1"/>
</dbReference>
<evidence type="ECO:0000256" key="1">
    <source>
        <dbReference type="ARBA" id="ARBA00005589"/>
    </source>
</evidence>
<dbReference type="PANTHER" id="PTHR13479">
    <property type="entry name" value="30S RIBOSOMAL PROTEIN S18"/>
    <property type="match status" value="1"/>
</dbReference>
<dbReference type="Pfam" id="PF01084">
    <property type="entry name" value="Ribosomal_S18"/>
    <property type="match status" value="1"/>
</dbReference>
<dbReference type="InterPro" id="IPR036870">
    <property type="entry name" value="Ribosomal_bS18_sf"/>
</dbReference>
<keyword evidence="2 5" id="KW-0689">Ribosomal protein</keyword>
<accession>A0A6J2T3V9</accession>
<dbReference type="FunFam" id="4.10.640.10:FF:000018">
    <property type="entry name" value="28S ribosomal protein S18C, mitochondrial"/>
    <property type="match status" value="1"/>
</dbReference>
<dbReference type="PANTHER" id="PTHR13479:SF40">
    <property type="entry name" value="SMALL RIBOSOMAL SUBUNIT PROTEIN BS18M"/>
    <property type="match status" value="1"/>
</dbReference>
<dbReference type="OrthoDB" id="10066799at2759"/>
<dbReference type="SUPFAM" id="SSF46911">
    <property type="entry name" value="Ribosomal protein S18"/>
    <property type="match status" value="1"/>
</dbReference>
<dbReference type="AlphaFoldDB" id="A0A6J2T3V9"/>
<dbReference type="CTD" id="51023"/>
<dbReference type="Proteomes" id="UP000504634">
    <property type="component" value="Unplaced"/>
</dbReference>
<protein>
    <submittedName>
        <fullName evidence="5">28S ribosomal protein S18c, mitochondrial</fullName>
    </submittedName>
</protein>
<dbReference type="NCBIfam" id="TIGR00165">
    <property type="entry name" value="S18"/>
    <property type="match status" value="1"/>
</dbReference>
<gene>
    <name evidence="5" type="primary">LOC115621234</name>
</gene>
<dbReference type="GO" id="GO:0005763">
    <property type="term" value="C:mitochondrial small ribosomal subunit"/>
    <property type="evidence" value="ECO:0007669"/>
    <property type="project" value="TreeGrafter"/>
</dbReference>
<organism evidence="4 5">
    <name type="scientific">Drosophila lebanonensis</name>
    <name type="common">Fruit fly</name>
    <name type="synonym">Scaptodrosophila lebanonensis</name>
    <dbReference type="NCBI Taxonomy" id="7225"/>
    <lineage>
        <taxon>Eukaryota</taxon>
        <taxon>Metazoa</taxon>
        <taxon>Ecdysozoa</taxon>
        <taxon>Arthropoda</taxon>
        <taxon>Hexapoda</taxon>
        <taxon>Insecta</taxon>
        <taxon>Pterygota</taxon>
        <taxon>Neoptera</taxon>
        <taxon>Endopterygota</taxon>
        <taxon>Diptera</taxon>
        <taxon>Brachycera</taxon>
        <taxon>Muscomorpha</taxon>
        <taxon>Ephydroidea</taxon>
        <taxon>Drosophilidae</taxon>
        <taxon>Scaptodrosophila</taxon>
    </lineage>
</organism>
<dbReference type="GO" id="GO:0003735">
    <property type="term" value="F:structural constituent of ribosome"/>
    <property type="evidence" value="ECO:0007669"/>
    <property type="project" value="InterPro"/>
</dbReference>
<evidence type="ECO:0000313" key="5">
    <source>
        <dbReference type="RefSeq" id="XP_030370684.1"/>
    </source>
</evidence>
<keyword evidence="3" id="KW-0687">Ribonucleoprotein</keyword>
<comment type="similarity">
    <text evidence="1">Belongs to the bacterial ribosomal protein bS18 family.</text>
</comment>
<keyword evidence="4" id="KW-1185">Reference proteome</keyword>
<sequence length="141" mass="16288">MLKLTKSLGQSFTITNLAGLRALNRSYAATNVKEGAQLNPDEPIDMPNPFEKDPEQCILCKHDITPYYKNVKLLSQFQSPYTGRIYGRHITGLCKQKQEDVEQAIKRAQRCLLMPGYHKDLEFLHDPKLFDPERPSRPHKY</sequence>
<dbReference type="GeneID" id="115621234"/>
<dbReference type="GO" id="GO:0070181">
    <property type="term" value="F:small ribosomal subunit rRNA binding"/>
    <property type="evidence" value="ECO:0007669"/>
    <property type="project" value="TreeGrafter"/>
</dbReference>